<dbReference type="AlphaFoldDB" id="A0A0N0XS50"/>
<accession>A0A0N0XS50</accession>
<organism evidence="1 2">
    <name type="scientific">Streptomyces chattanoogensis</name>
    <dbReference type="NCBI Taxonomy" id="66876"/>
    <lineage>
        <taxon>Bacteria</taxon>
        <taxon>Bacillati</taxon>
        <taxon>Actinomycetota</taxon>
        <taxon>Actinomycetes</taxon>
        <taxon>Kitasatosporales</taxon>
        <taxon>Streptomycetaceae</taxon>
        <taxon>Streptomyces</taxon>
    </lineage>
</organism>
<sequence>MTDSSHCALRLALSLADPATADALAERLRPELLAALAYRFGLPEEAVEHLVGAEPARMRAALTADPEEWLIRAAELGDPTVGRALWEARYRPGWDIPVSARDRLLPVILSAADPRDERWYEDGGLVEAIEDEADAPTLFFALTSGFPRLIGYATAMLGPYLPPPVMLDAAAAVAELTDGNGVASFVRGIETIPELGDLGHPWFLDVLRQAADAPDPVAFLRERRPAGEWTDPAHVRALLALRSGNGPTVRPDGLDWELIRREHERLPFGQETGRTPDFRVGSRLLRLVRWECCPADLVMDGFREAPEDTARSAELPFEALTMPSKANRWRLLADALGPGIRAGRLSAERVLAEVTPAEAVLVSLPYDHEPTRKALADLLGRLGTDPVNWLTCYARIGRTDGSVADLIADACSTDTRRTRRTSWPRPSAAQFPASPPENTRPAFLAMFQCASEEAQIAVVPHFDARAVQHLLIYGDPPPAVREAAVAAHGVPAQVAMAAAHGLGDEKLEYLLDLDEPAVDALLFHDPDLDPSERKRMLAGRLRGGGIRPVPGELLAVLDDLSVSHDRDWLLAGLESGDLGVARRIVDRVRLHVPASRLRLLAAVWERGGPDAVREILAMDRLPVTLRRQTEKLLDAPDGLTQLRDRLAEEESPAKLLAYLSRSALHAEEQVHRLLGEGLEPPWSALVAAQNAGTLPAGLLGPLAELPDCPRGLLLAALTSPAVPAIDWIHDAVKSGKLTPVDILTHKAPARDALGSLRRCGDSGPDAPGLEPVRERAAGLAREHLAADAEAWAVCLQLLPTFAGTLPELLATAGAVTRVHP</sequence>
<evidence type="ECO:0000313" key="2">
    <source>
        <dbReference type="Proteomes" id="UP000037982"/>
    </source>
</evidence>
<gene>
    <name evidence="1" type="ORF">ADL29_37650</name>
</gene>
<evidence type="ECO:0000313" key="1">
    <source>
        <dbReference type="EMBL" id="KPC58905.1"/>
    </source>
</evidence>
<protein>
    <submittedName>
        <fullName evidence="1">Uncharacterized protein</fullName>
    </submittedName>
</protein>
<dbReference type="Proteomes" id="UP000037982">
    <property type="component" value="Unassembled WGS sequence"/>
</dbReference>
<name>A0A0N0XS50_9ACTN</name>
<keyword evidence="2" id="KW-1185">Reference proteome</keyword>
<dbReference type="EMBL" id="LGKG01000196">
    <property type="protein sequence ID" value="KPC58905.1"/>
    <property type="molecule type" value="Genomic_DNA"/>
</dbReference>
<comment type="caution">
    <text evidence="1">The sequence shown here is derived from an EMBL/GenBank/DDBJ whole genome shotgun (WGS) entry which is preliminary data.</text>
</comment>
<dbReference type="PATRIC" id="fig|66876.3.peg.8277"/>
<proteinExistence type="predicted"/>
<dbReference type="RefSeq" id="WP_053927953.1">
    <property type="nucleotide sequence ID" value="NZ_LGKG01000196.1"/>
</dbReference>
<reference evidence="2" key="1">
    <citation type="submission" date="2015-07" db="EMBL/GenBank/DDBJ databases">
        <authorList>
            <person name="Ju K.-S."/>
            <person name="Doroghazi J.R."/>
            <person name="Metcalf W.W."/>
        </authorList>
    </citation>
    <scope>NUCLEOTIDE SEQUENCE [LARGE SCALE GENOMIC DNA]</scope>
    <source>
        <strain evidence="2">NRRL ISP-5002</strain>
    </source>
</reference>